<feature type="transmembrane region" description="Helical" evidence="2">
    <location>
        <begin position="62"/>
        <end position="82"/>
    </location>
</feature>
<keyword evidence="2" id="KW-1133">Transmembrane helix</keyword>
<dbReference type="EMBL" id="CP022315">
    <property type="protein sequence ID" value="ASK62472.1"/>
    <property type="molecule type" value="Genomic_DNA"/>
</dbReference>
<evidence type="ECO:0000313" key="3">
    <source>
        <dbReference type="EMBL" id="ASK62472.1"/>
    </source>
</evidence>
<keyword evidence="2" id="KW-0812">Transmembrane</keyword>
<dbReference type="AlphaFoldDB" id="A0A220U3B0"/>
<dbReference type="KEGG" id="vil:CFK37_10085"/>
<proteinExistence type="predicted"/>
<gene>
    <name evidence="3" type="ORF">CFK37_10085</name>
</gene>
<dbReference type="RefSeq" id="WP_089061732.1">
    <property type="nucleotide sequence ID" value="NZ_CP022315.1"/>
</dbReference>
<dbReference type="OrthoDB" id="1625483at2"/>
<sequence length="142" mass="15928">MNDEMKSSESESDYYVEILGDTVSPSHVLYSILISIVLGLGGFLIGKQFFPLVAEDTMVNSYSLLLGIAGCVAALVLSAILFRPKRILTESQANKEDANKLLKDLQVDLDEEYEVIRKDPVTRKEMEDLQIADIFTHDEKEK</sequence>
<protein>
    <submittedName>
        <fullName evidence="3">Uncharacterized protein</fullName>
    </submittedName>
</protein>
<reference evidence="3 4" key="1">
    <citation type="submission" date="2017-07" db="EMBL/GenBank/DDBJ databases">
        <title>Virgibacillus sp. LM2416.</title>
        <authorList>
            <person name="Tak E.J."/>
            <person name="Bae J.-W."/>
        </authorList>
    </citation>
    <scope>NUCLEOTIDE SEQUENCE [LARGE SCALE GENOMIC DNA]</scope>
    <source>
        <strain evidence="3 4">LM2416</strain>
    </source>
</reference>
<evidence type="ECO:0000313" key="4">
    <source>
        <dbReference type="Proteomes" id="UP000198312"/>
    </source>
</evidence>
<organism evidence="3 4">
    <name type="scientific">Virgibacillus phasianinus</name>
    <dbReference type="NCBI Taxonomy" id="2017483"/>
    <lineage>
        <taxon>Bacteria</taxon>
        <taxon>Bacillati</taxon>
        <taxon>Bacillota</taxon>
        <taxon>Bacilli</taxon>
        <taxon>Bacillales</taxon>
        <taxon>Bacillaceae</taxon>
        <taxon>Virgibacillus</taxon>
    </lineage>
</organism>
<keyword evidence="4" id="KW-1185">Reference proteome</keyword>
<evidence type="ECO:0000256" key="1">
    <source>
        <dbReference type="SAM" id="Coils"/>
    </source>
</evidence>
<feature type="coiled-coil region" evidence="1">
    <location>
        <begin position="88"/>
        <end position="115"/>
    </location>
</feature>
<feature type="transmembrane region" description="Helical" evidence="2">
    <location>
        <begin position="28"/>
        <end position="50"/>
    </location>
</feature>
<keyword evidence="2" id="KW-0472">Membrane</keyword>
<keyword evidence="1" id="KW-0175">Coiled coil</keyword>
<accession>A0A220U3B0</accession>
<name>A0A220U3B0_9BACI</name>
<dbReference type="Proteomes" id="UP000198312">
    <property type="component" value="Chromosome"/>
</dbReference>
<evidence type="ECO:0000256" key="2">
    <source>
        <dbReference type="SAM" id="Phobius"/>
    </source>
</evidence>